<accession>A0A8S1RB92</accession>
<comment type="caution">
    <text evidence="1">The sequence shown here is derived from an EMBL/GenBank/DDBJ whole genome shotgun (WGS) entry which is preliminary data.</text>
</comment>
<dbReference type="Proteomes" id="UP000692954">
    <property type="component" value="Unassembled WGS sequence"/>
</dbReference>
<evidence type="ECO:0000313" key="1">
    <source>
        <dbReference type="EMBL" id="CAD8124190.1"/>
    </source>
</evidence>
<sequence length="138" mass="15828">MGNSCGQTQDTEFEEIEQQQIINLENEIQIINTTIQANNHQLKLKKESPQDGFLISNIEFIMIKPKNVEEGTQIMRDLLQFGNKITIIPKMMEGSPNLSTKSVSKKGILKNKGTYVTKISLHSCKQQKTDKFQRFQKK</sequence>
<gene>
    <name evidence="1" type="ORF">PSON_ATCC_30995.1.T1490135</name>
</gene>
<name>A0A8S1RB92_9CILI</name>
<protein>
    <submittedName>
        <fullName evidence="1">Uncharacterized protein</fullName>
    </submittedName>
</protein>
<dbReference type="EMBL" id="CAJJDN010000149">
    <property type="protein sequence ID" value="CAD8124190.1"/>
    <property type="molecule type" value="Genomic_DNA"/>
</dbReference>
<organism evidence="1 2">
    <name type="scientific">Paramecium sonneborni</name>
    <dbReference type="NCBI Taxonomy" id="65129"/>
    <lineage>
        <taxon>Eukaryota</taxon>
        <taxon>Sar</taxon>
        <taxon>Alveolata</taxon>
        <taxon>Ciliophora</taxon>
        <taxon>Intramacronucleata</taxon>
        <taxon>Oligohymenophorea</taxon>
        <taxon>Peniculida</taxon>
        <taxon>Parameciidae</taxon>
        <taxon>Paramecium</taxon>
    </lineage>
</organism>
<proteinExistence type="predicted"/>
<reference evidence="1" key="1">
    <citation type="submission" date="2021-01" db="EMBL/GenBank/DDBJ databases">
        <authorList>
            <consortium name="Genoscope - CEA"/>
            <person name="William W."/>
        </authorList>
    </citation>
    <scope>NUCLEOTIDE SEQUENCE</scope>
</reference>
<dbReference type="AlphaFoldDB" id="A0A8S1RB92"/>
<evidence type="ECO:0000313" key="2">
    <source>
        <dbReference type="Proteomes" id="UP000692954"/>
    </source>
</evidence>
<keyword evidence="2" id="KW-1185">Reference proteome</keyword>